<dbReference type="Gene3D" id="3.30.70.2330">
    <property type="match status" value="1"/>
</dbReference>
<dbReference type="EMBL" id="JAEFCT010000009">
    <property type="protein sequence ID" value="MBK1445113.1"/>
    <property type="molecule type" value="Genomic_DNA"/>
</dbReference>
<dbReference type="GO" id="GO:0003676">
    <property type="term" value="F:nucleic acid binding"/>
    <property type="evidence" value="ECO:0007669"/>
    <property type="project" value="InterPro"/>
</dbReference>
<dbReference type="Proteomes" id="UP000660083">
    <property type="component" value="Unassembled WGS sequence"/>
</dbReference>
<gene>
    <name evidence="1" type="ORF">JDA50_11835</name>
</gene>
<dbReference type="RefSeq" id="WP_086376906.1">
    <property type="nucleotide sequence ID" value="NZ_CP027658.1"/>
</dbReference>
<accession>A0A8I1H9P4</accession>
<name>A0A8I1H9P4_ACIPI</name>
<evidence type="ECO:0000313" key="2">
    <source>
        <dbReference type="Proteomes" id="UP000660083"/>
    </source>
</evidence>
<evidence type="ECO:0000313" key="1">
    <source>
        <dbReference type="EMBL" id="MBK1445113.1"/>
    </source>
</evidence>
<proteinExistence type="predicted"/>
<dbReference type="GO" id="GO:0008270">
    <property type="term" value="F:zinc ion binding"/>
    <property type="evidence" value="ECO:0007669"/>
    <property type="project" value="InterPro"/>
</dbReference>
<comment type="caution">
    <text evidence="1">The sequence shown here is derived from an EMBL/GenBank/DDBJ whole genome shotgun (WGS) entry which is preliminary data.</text>
</comment>
<reference evidence="1" key="1">
    <citation type="submission" date="2020-12" db="EMBL/GenBank/DDBJ databases">
        <authorList>
            <person name="Chopjitt P."/>
        </authorList>
    </citation>
    <scope>NUCLEOTIDE SEQUENCE</scope>
    <source>
        <strain evidence="1">AP1</strain>
    </source>
</reference>
<dbReference type="AlphaFoldDB" id="A0A8I1H9P4"/>
<dbReference type="GO" id="GO:0016818">
    <property type="term" value="F:hydrolase activity, acting on acid anhydrides, in phosphorus-containing anhydrides"/>
    <property type="evidence" value="ECO:0007669"/>
    <property type="project" value="InterPro"/>
</dbReference>
<protein>
    <submittedName>
        <fullName evidence="1">HIRAN domain-containing protein</fullName>
    </submittedName>
</protein>
<dbReference type="InterPro" id="IPR014905">
    <property type="entry name" value="HIRAN"/>
</dbReference>
<organism evidence="1 2">
    <name type="scientific">Acinetobacter pittii</name>
    <name type="common">Acinetobacter genomosp. 3</name>
    <dbReference type="NCBI Taxonomy" id="48296"/>
    <lineage>
        <taxon>Bacteria</taxon>
        <taxon>Pseudomonadati</taxon>
        <taxon>Pseudomonadota</taxon>
        <taxon>Gammaproteobacteria</taxon>
        <taxon>Moraxellales</taxon>
        <taxon>Moraxellaceae</taxon>
        <taxon>Acinetobacter</taxon>
        <taxon>Acinetobacter calcoaceticus/baumannii complex</taxon>
    </lineage>
</organism>
<dbReference type="Pfam" id="PF08797">
    <property type="entry name" value="HIRAN"/>
    <property type="match status" value="1"/>
</dbReference>
<sequence length="210" mass="24137">MWIILLIIIIFILAVGVSVKKELKKSGGYKNYKAQRLREWEMEKESSHLNVSKEVKVEIPDPFLKYGGEFKQYELEYDCAYDFEQYPFEVVGESSYQGNIKKFAIQRENKGCFTKVIAKIIREPTNKYDKNACRVVINGLTVGYLPRNNAESWVRLLNKLNIHETAQINVNAVIVGGGSAEYSYGVRLNIPTRIANSAKYIKELKEQVNE</sequence>